<organism evidence="2 3">
    <name type="scientific">Catonella morbi ATCC 51271</name>
    <dbReference type="NCBI Taxonomy" id="592026"/>
    <lineage>
        <taxon>Bacteria</taxon>
        <taxon>Bacillati</taxon>
        <taxon>Bacillota</taxon>
        <taxon>Clostridia</taxon>
        <taxon>Lachnospirales</taxon>
        <taxon>Lachnospiraceae</taxon>
        <taxon>Catonella</taxon>
    </lineage>
</organism>
<dbReference type="HOGENOM" id="CLU_2859467_0_0_9"/>
<keyword evidence="1" id="KW-1133">Transmembrane helix</keyword>
<reference evidence="2 3" key="1">
    <citation type="submission" date="2013-06" db="EMBL/GenBank/DDBJ databases">
        <authorList>
            <person name="Weinstock G."/>
            <person name="Sodergren E."/>
            <person name="Clifton S."/>
            <person name="Fulton L."/>
            <person name="Fulton B."/>
            <person name="Courtney L."/>
            <person name="Fronick C."/>
            <person name="Harrison M."/>
            <person name="Strong C."/>
            <person name="Farmer C."/>
            <person name="Delahaunty K."/>
            <person name="Markovic C."/>
            <person name="Hall O."/>
            <person name="Minx P."/>
            <person name="Tomlinson C."/>
            <person name="Mitreva M."/>
            <person name="Nelson J."/>
            <person name="Hou S."/>
            <person name="Wollam A."/>
            <person name="Pepin K.H."/>
            <person name="Johnson M."/>
            <person name="Bhonagiri V."/>
            <person name="Nash W.E."/>
            <person name="Warren W."/>
            <person name="Chinwalla A."/>
            <person name="Mardis E.R."/>
            <person name="Wilson R.K."/>
        </authorList>
    </citation>
    <scope>NUCLEOTIDE SEQUENCE [LARGE SCALE GENOMIC DNA]</scope>
    <source>
        <strain evidence="2 3">ATCC 51271</strain>
    </source>
</reference>
<evidence type="ECO:0000256" key="1">
    <source>
        <dbReference type="SAM" id="Phobius"/>
    </source>
</evidence>
<gene>
    <name evidence="2" type="ORF">GCWU0000282_001878</name>
</gene>
<accession>V2Z7U6</accession>
<keyword evidence="1" id="KW-0472">Membrane</keyword>
<dbReference type="AlphaFoldDB" id="V2Z7U6"/>
<dbReference type="EMBL" id="ACIL03000013">
    <property type="protein sequence ID" value="ESL03005.1"/>
    <property type="molecule type" value="Genomic_DNA"/>
</dbReference>
<comment type="caution">
    <text evidence="2">The sequence shown here is derived from an EMBL/GenBank/DDBJ whole genome shotgun (WGS) entry which is preliminary data.</text>
</comment>
<evidence type="ECO:0000313" key="2">
    <source>
        <dbReference type="EMBL" id="ESL03005.1"/>
    </source>
</evidence>
<name>V2Z7U6_9FIRM</name>
<keyword evidence="1" id="KW-0812">Transmembrane</keyword>
<dbReference type="Proteomes" id="UP000018227">
    <property type="component" value="Unassembled WGS sequence"/>
</dbReference>
<proteinExistence type="predicted"/>
<evidence type="ECO:0000313" key="3">
    <source>
        <dbReference type="Proteomes" id="UP000018227"/>
    </source>
</evidence>
<keyword evidence="3" id="KW-1185">Reference proteome</keyword>
<sequence length="64" mass="7429">MSEIRLFLQGHAEVKPKQSCIIGVVALRIRYTKYSDNLMINLLYRVALLLVASTLHHNIIRYKC</sequence>
<protein>
    <submittedName>
        <fullName evidence="2">Uncharacterized protein</fullName>
    </submittedName>
</protein>
<feature type="transmembrane region" description="Helical" evidence="1">
    <location>
        <begin position="42"/>
        <end position="60"/>
    </location>
</feature>